<protein>
    <submittedName>
        <fullName evidence="2">Uncharacterized protein</fullName>
    </submittedName>
</protein>
<dbReference type="Proteomes" id="UP000510897">
    <property type="component" value="Segment"/>
</dbReference>
<dbReference type="EMBL" id="MT586120">
    <property type="protein sequence ID" value="QLF86124.1"/>
    <property type="molecule type" value="Genomic_DNA"/>
</dbReference>
<name>A0A7D5JRU9_9CAUD</name>
<evidence type="ECO:0000256" key="1">
    <source>
        <dbReference type="SAM" id="MobiDB-lite"/>
    </source>
</evidence>
<evidence type="ECO:0000313" key="2">
    <source>
        <dbReference type="EMBL" id="QLF86124.1"/>
    </source>
</evidence>
<gene>
    <name evidence="2" type="ORF">CC030809_00068</name>
</gene>
<reference evidence="2 3" key="1">
    <citation type="submission" date="2020-06" db="EMBL/GenBank/DDBJ databases">
        <authorList>
            <person name="Puxty R.J."/>
            <person name="Weihe C."/>
            <person name="Marston M.F."/>
            <person name="Martiny J.B.H."/>
        </authorList>
    </citation>
    <scope>NUCLEOTIDE SEQUENCE [LARGE SCALE GENOMIC DNA]</scope>
    <source>
        <strain evidence="2">0809CC03</strain>
    </source>
</reference>
<organism evidence="2 3">
    <name type="scientific">Synechococcus phage S-CAM7</name>
    <dbReference type="NCBI Taxonomy" id="1883368"/>
    <lineage>
        <taxon>Viruses</taxon>
        <taxon>Duplodnaviria</taxon>
        <taxon>Heunggongvirae</taxon>
        <taxon>Uroviricota</taxon>
        <taxon>Caudoviricetes</taxon>
        <taxon>Pantevenvirales</taxon>
        <taxon>Kyanoviridae</taxon>
        <taxon>Mazuvirus</taxon>
        <taxon>Mazuvirus scam7</taxon>
    </lineage>
</organism>
<accession>A0A7D5JRU9</accession>
<sequence length="127" mass="14456">MPKTKQPKLTQEELFPHGREFGYRLQLEERIEGLGTIAWFQCEFHLTKHVERYRITKGKIDVMKGATPLTKDPFAPKRTRKASGTKASQASKTKKPVKTAAKTKSAPRTSKTAKKEVFSNLDTFFSK</sequence>
<feature type="region of interest" description="Disordered" evidence="1">
    <location>
        <begin position="66"/>
        <end position="112"/>
    </location>
</feature>
<feature type="compositionally biased region" description="Low complexity" evidence="1">
    <location>
        <begin position="98"/>
        <end position="107"/>
    </location>
</feature>
<evidence type="ECO:0000313" key="3">
    <source>
        <dbReference type="Proteomes" id="UP000510897"/>
    </source>
</evidence>
<reference evidence="2 3" key="2">
    <citation type="submission" date="2020-07" db="EMBL/GenBank/DDBJ databases">
        <title>Signatures of coevolution in a cyanophage population.</title>
        <authorList>
            <person name="Abebe J."/>
        </authorList>
    </citation>
    <scope>NUCLEOTIDE SEQUENCE [LARGE SCALE GENOMIC DNA]</scope>
    <source>
        <strain evidence="2">0809CC03</strain>
    </source>
</reference>
<proteinExistence type="predicted"/>